<dbReference type="Pfam" id="PF02554">
    <property type="entry name" value="CstA"/>
    <property type="match status" value="2"/>
</dbReference>
<dbReference type="Proteomes" id="UP001596455">
    <property type="component" value="Unassembled WGS sequence"/>
</dbReference>
<name>A0ABW2Q8W8_9MICO</name>
<sequence length="566" mass="59490">MNSLVLAVIGVAMIVAGYLLYSKYLAGRVFKLDPVRSTPAHAMRDGVDYVPTNKYVLWGHHFTSVAGAAPIVGPAVAVIWGWLPAFLWVTIGTVFFAGMHDMGALWASVRNRGQSIGALSGRYIGKNGRNLFLVVIFLLLLMVNATFAIVIANLLIATPTAVIPAWGAIVVAIGVGQAIYRYRLSLPAVTVVGVVLLYALILLGDRFPVVLPETVMGLPSTAVWVVLLFVYAGIASVLPVWLLLQPRDYINGIQLFIALGILYVSVLIANPTIVAPAMNQAVPEDTPSLVPLLFVTIACGAISGFHGMVSSGTSSKQLDKETDSRFVGYFGAVGEGLLALGSIIACTAGFRTLADWEAVYTTFSVNGAGVFVEGGASIVNAGLGLPPSLSATILATTAVLFAATTMDTGLRLQRFVIQEVAEVVGAKVGKAVATVVAVVVGLGLAFGAGADGAGGLTIWPLFGTTNQLLAGLTLSILAIMMIRKRRPALPIVLPLVFLLAMTLYALVVQLGAWIAEGSWMLVILDVVILVAALWVIVEAVGAMSRTRRDPPVDDDAEDEALAAAER</sequence>
<feature type="transmembrane region" description="Helical" evidence="8">
    <location>
        <begin position="329"/>
        <end position="350"/>
    </location>
</feature>
<feature type="transmembrane region" description="Helical" evidence="8">
    <location>
        <begin position="86"/>
        <end position="109"/>
    </location>
</feature>
<feature type="domain" description="CstA N-terminal" evidence="9">
    <location>
        <begin position="365"/>
        <end position="505"/>
    </location>
</feature>
<keyword evidence="11" id="KW-1185">Reference proteome</keyword>
<feature type="region of interest" description="Disordered" evidence="7">
    <location>
        <begin position="546"/>
        <end position="566"/>
    </location>
</feature>
<feature type="transmembrane region" description="Helical" evidence="8">
    <location>
        <begin position="456"/>
        <end position="479"/>
    </location>
</feature>
<evidence type="ECO:0000256" key="8">
    <source>
        <dbReference type="SAM" id="Phobius"/>
    </source>
</evidence>
<keyword evidence="3" id="KW-1003">Cell membrane</keyword>
<dbReference type="PANTHER" id="PTHR30252">
    <property type="entry name" value="INNER MEMBRANE PEPTIDE TRANSPORTER"/>
    <property type="match status" value="1"/>
</dbReference>
<feature type="domain" description="CstA N-terminal" evidence="9">
    <location>
        <begin position="2"/>
        <end position="347"/>
    </location>
</feature>
<feature type="transmembrane region" description="Helical" evidence="8">
    <location>
        <begin position="431"/>
        <end position="450"/>
    </location>
</feature>
<feature type="transmembrane region" description="Helical" evidence="8">
    <location>
        <begin position="130"/>
        <end position="155"/>
    </location>
</feature>
<organism evidence="10 11">
    <name type="scientific">Georgenia alba</name>
    <dbReference type="NCBI Taxonomy" id="2233858"/>
    <lineage>
        <taxon>Bacteria</taxon>
        <taxon>Bacillati</taxon>
        <taxon>Actinomycetota</taxon>
        <taxon>Actinomycetes</taxon>
        <taxon>Micrococcales</taxon>
        <taxon>Bogoriellaceae</taxon>
        <taxon>Georgenia</taxon>
    </lineage>
</organism>
<dbReference type="InterPro" id="IPR051605">
    <property type="entry name" value="CstA"/>
</dbReference>
<evidence type="ECO:0000256" key="7">
    <source>
        <dbReference type="SAM" id="MobiDB-lite"/>
    </source>
</evidence>
<feature type="transmembrane region" description="Helical" evidence="8">
    <location>
        <begin position="62"/>
        <end position="80"/>
    </location>
</feature>
<feature type="transmembrane region" description="Helical" evidence="8">
    <location>
        <begin position="223"/>
        <end position="244"/>
    </location>
</feature>
<feature type="transmembrane region" description="Helical" evidence="8">
    <location>
        <begin position="6"/>
        <end position="26"/>
    </location>
</feature>
<feature type="transmembrane region" description="Helical" evidence="8">
    <location>
        <begin position="161"/>
        <end position="179"/>
    </location>
</feature>
<evidence type="ECO:0000256" key="3">
    <source>
        <dbReference type="ARBA" id="ARBA00022475"/>
    </source>
</evidence>
<keyword evidence="4 8" id="KW-0812">Transmembrane</keyword>
<evidence type="ECO:0000256" key="5">
    <source>
        <dbReference type="ARBA" id="ARBA00022989"/>
    </source>
</evidence>
<keyword evidence="5 8" id="KW-1133">Transmembrane helix</keyword>
<feature type="transmembrane region" description="Helical" evidence="8">
    <location>
        <begin position="519"/>
        <end position="540"/>
    </location>
</feature>
<evidence type="ECO:0000256" key="6">
    <source>
        <dbReference type="ARBA" id="ARBA00023136"/>
    </source>
</evidence>
<gene>
    <name evidence="10" type="ORF">ACFQQL_12570</name>
</gene>
<accession>A0ABW2Q8W8</accession>
<evidence type="ECO:0000313" key="11">
    <source>
        <dbReference type="Proteomes" id="UP001596455"/>
    </source>
</evidence>
<comment type="caution">
    <text evidence="10">The sequence shown here is derived from an EMBL/GenBank/DDBJ whole genome shotgun (WGS) entry which is preliminary data.</text>
</comment>
<feature type="transmembrane region" description="Helical" evidence="8">
    <location>
        <begin position="186"/>
        <end position="203"/>
    </location>
</feature>
<comment type="subcellular location">
    <subcellularLocation>
        <location evidence="1">Cell membrane</location>
        <topology evidence="1">Multi-pass membrane protein</topology>
    </subcellularLocation>
</comment>
<evidence type="ECO:0000259" key="9">
    <source>
        <dbReference type="Pfam" id="PF02554"/>
    </source>
</evidence>
<evidence type="ECO:0000313" key="10">
    <source>
        <dbReference type="EMBL" id="MFC7405950.1"/>
    </source>
</evidence>
<feature type="transmembrane region" description="Helical" evidence="8">
    <location>
        <begin position="389"/>
        <end position="410"/>
    </location>
</feature>
<dbReference type="PANTHER" id="PTHR30252:SF0">
    <property type="entry name" value="PEPTIDE TRANSPORTER CSTA"/>
    <property type="match status" value="1"/>
</dbReference>
<reference evidence="11" key="1">
    <citation type="journal article" date="2019" name="Int. J. Syst. Evol. Microbiol.">
        <title>The Global Catalogue of Microorganisms (GCM) 10K type strain sequencing project: providing services to taxonomists for standard genome sequencing and annotation.</title>
        <authorList>
            <consortium name="The Broad Institute Genomics Platform"/>
            <consortium name="The Broad Institute Genome Sequencing Center for Infectious Disease"/>
            <person name="Wu L."/>
            <person name="Ma J."/>
        </authorList>
    </citation>
    <scope>NUCLEOTIDE SEQUENCE [LARGE SCALE GENOMIC DNA]</scope>
    <source>
        <strain evidence="11">JCM 1490</strain>
    </source>
</reference>
<evidence type="ECO:0000256" key="1">
    <source>
        <dbReference type="ARBA" id="ARBA00004651"/>
    </source>
</evidence>
<feature type="transmembrane region" description="Helical" evidence="8">
    <location>
        <begin position="256"/>
        <end position="277"/>
    </location>
</feature>
<feature type="transmembrane region" description="Helical" evidence="8">
    <location>
        <begin position="491"/>
        <end position="513"/>
    </location>
</feature>
<evidence type="ECO:0000256" key="4">
    <source>
        <dbReference type="ARBA" id="ARBA00022692"/>
    </source>
</evidence>
<dbReference type="EMBL" id="JBHTCQ010000002">
    <property type="protein sequence ID" value="MFC7405950.1"/>
    <property type="molecule type" value="Genomic_DNA"/>
</dbReference>
<protein>
    <submittedName>
        <fullName evidence="10">Carbon starvation protein A</fullName>
    </submittedName>
</protein>
<dbReference type="InterPro" id="IPR003706">
    <property type="entry name" value="CstA_N"/>
</dbReference>
<dbReference type="RefSeq" id="WP_382394856.1">
    <property type="nucleotide sequence ID" value="NZ_JBHTCQ010000002.1"/>
</dbReference>
<proteinExistence type="inferred from homology"/>
<evidence type="ECO:0000256" key="2">
    <source>
        <dbReference type="ARBA" id="ARBA00007755"/>
    </source>
</evidence>
<comment type="similarity">
    <text evidence="2">Belongs to the peptide transporter carbon starvation (CstA) (TC 2.A.114) family.</text>
</comment>
<keyword evidence="6 8" id="KW-0472">Membrane</keyword>
<feature type="transmembrane region" description="Helical" evidence="8">
    <location>
        <begin position="289"/>
        <end position="309"/>
    </location>
</feature>